<dbReference type="PANTHER" id="PTHR22683:SF1">
    <property type="entry name" value="TYPE VII SECRETION SYSTEM PROTEIN ESSC"/>
    <property type="match status" value="1"/>
</dbReference>
<organism evidence="12 13">
    <name type="scientific">Actinacidiphila cocklensis</name>
    <dbReference type="NCBI Taxonomy" id="887465"/>
    <lineage>
        <taxon>Bacteria</taxon>
        <taxon>Bacillati</taxon>
        <taxon>Actinomycetota</taxon>
        <taxon>Actinomycetes</taxon>
        <taxon>Kitasatosporales</taxon>
        <taxon>Streptomycetaceae</taxon>
        <taxon>Actinacidiphila</taxon>
    </lineage>
</organism>
<feature type="transmembrane region" description="Helical" evidence="10">
    <location>
        <begin position="63"/>
        <end position="85"/>
    </location>
</feature>
<evidence type="ECO:0000256" key="10">
    <source>
        <dbReference type="SAM" id="Phobius"/>
    </source>
</evidence>
<feature type="transmembrane region" description="Helical" evidence="10">
    <location>
        <begin position="38"/>
        <end position="57"/>
    </location>
</feature>
<sequence length="1342" mass="144887">MSRIIFHRPARVLPPQLPTEPVLLAAPPQPVGRDANNWLMLLMPLMTSFSMAAYLMAGGRKLLILLGICFVVVSIGTTLGIRLQLRRNARRDKLRARDRYLAHLLEVRRTARQVAESQRVVAAWAYPSPYRLWAIATRRRRVWERRVTDADFLSVCVGVGTAPLATPIRMATRNDPTVEYDPRAKAAADRLIASMSTVGSQPATVDMSRGGVVSVLGPTEVASGVARAVVCQIAVLHAPDDVGLVVVGDAAAWGWTKWLPHTHEPEATGEAGVVPLVAEEFEGVAGHLRGALDRFVEQPAVRRGYMDRDAVDTRRRLVVVLDGYDPRAGWARSQIAAELLAAAGPESGITVLCVVGREQDEPSRADVRVRVDDAGALTLDVRTDPRGGPQRPEVAHALAEWPEVVLCESIARELAPLRLSVEGEEVLAQVTSLPRMLGIGDVADFDPESLWVEPDDEAVLRMPLGFDGNGQPLMLDLKEAAQGGMGPHGLVVGATGSGKSELLRTLVTGLAATHSPELLSFVLVDFKGGATFAGLAELPHAAGMITNLMDDLALVDRVRDALVGEQQRRQRILRDAGNIDNIRDYQLHRAAGRTAPDGSPLPPLPYLLVIVDEFGELLTSRPEFIELFVQIGRVGRSLGMHLLLATQRLEEGRLRGLDANLSYRMCLRTFSAAESRVVIGTPDAYQLPPIPGSAYLKVGDAVYERFRVAHVSGPHRPADRPAEGPAAAPPAVFGLRVPPVPGAEPARYEEQAHPQPVIGGPTEMQVIVERLQAVGQTAHQVWLPPLPPALPLDDLTGPATARPGRGLTAEWWPQRGELRFPVGVSDIPSQQVQQPLVADFVQAGHLMAVGAPQSGKSTLLRTLMLSAMLTHTPDEAQFACLDFGGGSLLPFEQAPHVSAVAGRHDLAQARRILAEVNQVIAERELHFRGMGIDSATEFRRRRAAGGLPQRMRTADVFLVIDNWAAARNELEDIETAVLDIANRGLGVCVHLVLTANRWGDVRTALRDAVNGRLELRLNDPGESEVDRRIARAFGAVPPGRGLAPPGIQYQVALPRLDGRADIDGLADAQADVLAKLADGWEGAAAPAVRMLPERLAAAELDLPAREPSGVPIGIAEHDLNPVYLDLAGNDPHFVVFGDSGAGKTEFLRTWITGTMARHTSFEVRFILFDFRRGLLGLVPPEYLGAYAGDAGTAASFAQAVADKLAERLPPPDVTVAQLRDRSWWQGPELYVVVDDFDLVSSGRQSPLAPLVDYLPQARELGFHMVVARRVGGTARRQISEPVLGRLQELGTDGLVLSGDPREGAVLGDQRARLLPPGRGVLVRRSAPKALVQLALADDAPGA</sequence>
<feature type="binding site" evidence="9">
    <location>
        <begin position="493"/>
        <end position="500"/>
    </location>
    <ligand>
        <name>ATP</name>
        <dbReference type="ChEBI" id="CHEBI:30616"/>
    </ligand>
</feature>
<evidence type="ECO:0000256" key="2">
    <source>
        <dbReference type="ARBA" id="ARBA00022475"/>
    </source>
</evidence>
<evidence type="ECO:0000256" key="6">
    <source>
        <dbReference type="ARBA" id="ARBA00022840"/>
    </source>
</evidence>
<feature type="binding site" evidence="9">
    <location>
        <begin position="850"/>
        <end position="857"/>
    </location>
    <ligand>
        <name>ATP</name>
        <dbReference type="ChEBI" id="CHEBI:30616"/>
    </ligand>
</feature>
<feature type="domain" description="FtsK" evidence="11">
    <location>
        <begin position="1119"/>
        <end position="1304"/>
    </location>
</feature>
<evidence type="ECO:0000256" key="7">
    <source>
        <dbReference type="ARBA" id="ARBA00022989"/>
    </source>
</evidence>
<dbReference type="GO" id="GO:0005524">
    <property type="term" value="F:ATP binding"/>
    <property type="evidence" value="ECO:0007669"/>
    <property type="project" value="UniProtKB-UniRule"/>
</dbReference>
<dbReference type="InterPro" id="IPR050206">
    <property type="entry name" value="FtsK/SpoIIIE/SftA"/>
</dbReference>
<dbReference type="InterPro" id="IPR027417">
    <property type="entry name" value="P-loop_NTPase"/>
</dbReference>
<keyword evidence="3 10" id="KW-0812">Transmembrane</keyword>
<dbReference type="InterPro" id="IPR023836">
    <property type="entry name" value="EccCa-like_Actinobacteria"/>
</dbReference>
<evidence type="ECO:0000256" key="1">
    <source>
        <dbReference type="ARBA" id="ARBA00004651"/>
    </source>
</evidence>
<accession>A0A9W4GXB8</accession>
<feature type="domain" description="FtsK" evidence="11">
    <location>
        <begin position="470"/>
        <end position="676"/>
    </location>
</feature>
<keyword evidence="6 9" id="KW-0067">ATP-binding</keyword>
<protein>
    <submittedName>
        <fullName evidence="12">ESX secretion system protein EccC</fullName>
    </submittedName>
</protein>
<evidence type="ECO:0000256" key="5">
    <source>
        <dbReference type="ARBA" id="ARBA00022741"/>
    </source>
</evidence>
<dbReference type="Proteomes" id="UP001152519">
    <property type="component" value="Unassembled WGS sequence"/>
</dbReference>
<dbReference type="RefSeq" id="WP_251500204.1">
    <property type="nucleotide sequence ID" value="NZ_CAJSLV010000104.1"/>
</dbReference>
<evidence type="ECO:0000313" key="12">
    <source>
        <dbReference type="EMBL" id="CAG6398605.1"/>
    </source>
</evidence>
<evidence type="ECO:0000256" key="9">
    <source>
        <dbReference type="PROSITE-ProRule" id="PRU00289"/>
    </source>
</evidence>
<dbReference type="SUPFAM" id="SSF52540">
    <property type="entry name" value="P-loop containing nucleoside triphosphate hydrolases"/>
    <property type="match status" value="3"/>
</dbReference>
<gene>
    <name evidence="12" type="primary">eccC</name>
    <name evidence="12" type="ORF">SCOCK_700018</name>
</gene>
<comment type="caution">
    <text evidence="12">The sequence shown here is derived from an EMBL/GenBank/DDBJ whole genome shotgun (WGS) entry which is preliminary data.</text>
</comment>
<dbReference type="NCBIfam" id="TIGR03925">
    <property type="entry name" value="T7SS_EccC_b"/>
    <property type="match status" value="1"/>
</dbReference>
<evidence type="ECO:0000256" key="4">
    <source>
        <dbReference type="ARBA" id="ARBA00022737"/>
    </source>
</evidence>
<evidence type="ECO:0000313" key="13">
    <source>
        <dbReference type="Proteomes" id="UP001152519"/>
    </source>
</evidence>
<dbReference type="PROSITE" id="PS50901">
    <property type="entry name" value="FTSK"/>
    <property type="match status" value="3"/>
</dbReference>
<dbReference type="NCBIfam" id="TIGR03924">
    <property type="entry name" value="T7SS_EccC_a"/>
    <property type="match status" value="1"/>
</dbReference>
<dbReference type="Gene3D" id="3.40.50.300">
    <property type="entry name" value="P-loop containing nucleotide triphosphate hydrolases"/>
    <property type="match status" value="4"/>
</dbReference>
<dbReference type="InterPro" id="IPR023837">
    <property type="entry name" value="EccCb-like_Actinobacteria"/>
</dbReference>
<dbReference type="PANTHER" id="PTHR22683">
    <property type="entry name" value="SPORULATION PROTEIN RELATED"/>
    <property type="match status" value="1"/>
</dbReference>
<name>A0A9W4GXB8_9ACTN</name>
<dbReference type="SMART" id="SM00382">
    <property type="entry name" value="AAA"/>
    <property type="match status" value="3"/>
</dbReference>
<keyword evidence="2" id="KW-1003">Cell membrane</keyword>
<dbReference type="GO" id="GO:0005886">
    <property type="term" value="C:plasma membrane"/>
    <property type="evidence" value="ECO:0007669"/>
    <property type="project" value="UniProtKB-SubCell"/>
</dbReference>
<proteinExistence type="predicted"/>
<evidence type="ECO:0000256" key="3">
    <source>
        <dbReference type="ARBA" id="ARBA00022692"/>
    </source>
</evidence>
<evidence type="ECO:0000259" key="11">
    <source>
        <dbReference type="PROSITE" id="PS50901"/>
    </source>
</evidence>
<feature type="domain" description="FtsK" evidence="11">
    <location>
        <begin position="833"/>
        <end position="1024"/>
    </location>
</feature>
<dbReference type="GO" id="GO:0003677">
    <property type="term" value="F:DNA binding"/>
    <property type="evidence" value="ECO:0007669"/>
    <property type="project" value="InterPro"/>
</dbReference>
<keyword evidence="5 9" id="KW-0547">Nucleotide-binding</keyword>
<keyword evidence="7 10" id="KW-1133">Transmembrane helix</keyword>
<reference evidence="12" key="1">
    <citation type="submission" date="2021-05" db="EMBL/GenBank/DDBJ databases">
        <authorList>
            <person name="Arsene-Ploetze F."/>
        </authorList>
    </citation>
    <scope>NUCLEOTIDE SEQUENCE</scope>
    <source>
        <strain evidence="12">DSM 42138</strain>
    </source>
</reference>
<dbReference type="Pfam" id="PF01580">
    <property type="entry name" value="FtsK_SpoIIIE"/>
    <property type="match status" value="3"/>
</dbReference>
<comment type="subcellular location">
    <subcellularLocation>
        <location evidence="1">Cell membrane</location>
        <topology evidence="1">Multi-pass membrane protein</topology>
    </subcellularLocation>
</comment>
<feature type="binding site" evidence="9">
    <location>
        <begin position="1137"/>
        <end position="1144"/>
    </location>
    <ligand>
        <name>ATP</name>
        <dbReference type="ChEBI" id="CHEBI:30616"/>
    </ligand>
</feature>
<dbReference type="InterPro" id="IPR002543">
    <property type="entry name" value="FtsK_dom"/>
</dbReference>
<dbReference type="InterPro" id="IPR003593">
    <property type="entry name" value="AAA+_ATPase"/>
</dbReference>
<keyword evidence="4" id="KW-0677">Repeat</keyword>
<dbReference type="EMBL" id="CAJSLV010000104">
    <property type="protein sequence ID" value="CAG6398605.1"/>
    <property type="molecule type" value="Genomic_DNA"/>
</dbReference>
<keyword evidence="13" id="KW-1185">Reference proteome</keyword>
<keyword evidence="8 10" id="KW-0472">Membrane</keyword>
<evidence type="ECO:0000256" key="8">
    <source>
        <dbReference type="ARBA" id="ARBA00023136"/>
    </source>
</evidence>